<evidence type="ECO:0000313" key="2">
    <source>
        <dbReference type="Proteomes" id="UP000011864"/>
    </source>
</evidence>
<dbReference type="RefSeq" id="WP_007642319.1">
    <property type="nucleotide sequence ID" value="NC_020514.1"/>
</dbReference>
<dbReference type="KEGG" id="gps:C427_0034"/>
<keyword evidence="2" id="KW-1185">Reference proteome</keyword>
<accession>K7AC56</accession>
<name>K7AC56_9ALTE</name>
<dbReference type="Proteomes" id="UP000011864">
    <property type="component" value="Chromosome"/>
</dbReference>
<gene>
    <name evidence="1" type="ORF">C427_0034</name>
</gene>
<dbReference type="AlphaFoldDB" id="K7AC56"/>
<evidence type="ECO:0000313" key="1">
    <source>
        <dbReference type="EMBL" id="AGH42144.1"/>
    </source>
</evidence>
<organism evidence="1 2">
    <name type="scientific">Paraglaciecola psychrophila 170</name>
    <dbReference type="NCBI Taxonomy" id="1129794"/>
    <lineage>
        <taxon>Bacteria</taxon>
        <taxon>Pseudomonadati</taxon>
        <taxon>Pseudomonadota</taxon>
        <taxon>Gammaproteobacteria</taxon>
        <taxon>Alteromonadales</taxon>
        <taxon>Alteromonadaceae</taxon>
        <taxon>Paraglaciecola</taxon>
    </lineage>
</organism>
<proteinExistence type="predicted"/>
<dbReference type="HOGENOM" id="CLU_3120822_0_0_6"/>
<dbReference type="EMBL" id="CP003837">
    <property type="protein sequence ID" value="AGH42144.1"/>
    <property type="molecule type" value="Genomic_DNA"/>
</dbReference>
<sequence>MAFLAPRVIKEVMTQRFQQIATTTNPGRHTLLTMDGVNWHTRDITKDIYT</sequence>
<reference evidence="1 2" key="1">
    <citation type="journal article" date="2013" name="Genome Announc.">
        <title>Complete Genome Sequence of Glaciecola psychrophila Strain 170T.</title>
        <authorList>
            <person name="Yin J."/>
            <person name="Chen J."/>
            <person name="Liu G."/>
            <person name="Yu Y."/>
            <person name="Song L."/>
            <person name="Wang X."/>
            <person name="Qu X."/>
        </authorList>
    </citation>
    <scope>NUCLEOTIDE SEQUENCE [LARGE SCALE GENOMIC DNA]</scope>
    <source>
        <strain evidence="1 2">170</strain>
    </source>
</reference>
<dbReference type="STRING" id="1129794.C427_0034"/>
<protein>
    <submittedName>
        <fullName evidence="1">Uncharacterized protein</fullName>
    </submittedName>
</protein>